<protein>
    <submittedName>
        <fullName evidence="3">Barstar (Barnase inhibitor)</fullName>
    </submittedName>
</protein>
<comment type="caution">
    <text evidence="3">The sequence shown here is derived from an EMBL/GenBank/DDBJ whole genome shotgun (WGS) entry which is preliminary data.</text>
</comment>
<dbReference type="Proteomes" id="UP000030011">
    <property type="component" value="Unassembled WGS sequence"/>
</dbReference>
<dbReference type="EMBL" id="AVPK01000008">
    <property type="protein sequence ID" value="KGN36779.1"/>
    <property type="molecule type" value="Genomic_DNA"/>
</dbReference>
<dbReference type="AlphaFoldDB" id="A0A0A0JJ18"/>
<proteinExistence type="inferred from homology"/>
<dbReference type="Pfam" id="PF01337">
    <property type="entry name" value="Barstar"/>
    <property type="match status" value="1"/>
</dbReference>
<evidence type="ECO:0000313" key="4">
    <source>
        <dbReference type="Proteomes" id="UP000030011"/>
    </source>
</evidence>
<feature type="domain" description="Barstar (barnase inhibitor)" evidence="2">
    <location>
        <begin position="32"/>
        <end position="103"/>
    </location>
</feature>
<evidence type="ECO:0000256" key="1">
    <source>
        <dbReference type="ARBA" id="ARBA00006845"/>
    </source>
</evidence>
<name>A0A0A0JJ18_9MICO</name>
<evidence type="ECO:0000313" key="3">
    <source>
        <dbReference type="EMBL" id="KGN36779.1"/>
    </source>
</evidence>
<dbReference type="Gene3D" id="3.30.370.10">
    <property type="entry name" value="Barstar-like"/>
    <property type="match status" value="1"/>
</dbReference>
<evidence type="ECO:0000259" key="2">
    <source>
        <dbReference type="Pfam" id="PF01337"/>
    </source>
</evidence>
<sequence length="115" mass="12505">MMRVLGDKVDLDGLIADAVEEGRQVQVVRGGATKQATLEAFSDALNFPEWFGMNLDALADCLDTLARDSEGEWEIVWDDAAALREADPRAAAGIESVLADLDEDHPAVHITIINR</sequence>
<comment type="similarity">
    <text evidence="1">Belongs to the barstar family.</text>
</comment>
<organism evidence="3 4">
    <name type="scientific">Knoellia subterranea KCTC 19937</name>
    <dbReference type="NCBI Taxonomy" id="1385521"/>
    <lineage>
        <taxon>Bacteria</taxon>
        <taxon>Bacillati</taxon>
        <taxon>Actinomycetota</taxon>
        <taxon>Actinomycetes</taxon>
        <taxon>Micrococcales</taxon>
        <taxon>Intrasporangiaceae</taxon>
        <taxon>Knoellia</taxon>
    </lineage>
</organism>
<gene>
    <name evidence="3" type="ORF">N803_17335</name>
</gene>
<dbReference type="STRING" id="1385521.N803_17335"/>
<dbReference type="InterPro" id="IPR000468">
    <property type="entry name" value="Barstar"/>
</dbReference>
<dbReference type="SUPFAM" id="SSF52038">
    <property type="entry name" value="Barstar-related"/>
    <property type="match status" value="1"/>
</dbReference>
<accession>A0A0A0JJ18</accession>
<reference evidence="3 4" key="1">
    <citation type="submission" date="2013-08" db="EMBL/GenBank/DDBJ databases">
        <title>The genome sequence of Knoellia subterranea.</title>
        <authorList>
            <person name="Zhu W."/>
            <person name="Wang G."/>
        </authorList>
    </citation>
    <scope>NUCLEOTIDE SEQUENCE [LARGE SCALE GENOMIC DNA]</scope>
    <source>
        <strain evidence="3 4">KCTC 19937</strain>
    </source>
</reference>
<keyword evidence="4" id="KW-1185">Reference proteome</keyword>
<dbReference type="InterPro" id="IPR035905">
    <property type="entry name" value="Barstar-like_sf"/>
</dbReference>
<dbReference type="eggNOG" id="COG2732">
    <property type="taxonomic scope" value="Bacteria"/>
</dbReference>